<feature type="domain" description="Exonuclease VII large subunit C-terminal" evidence="7">
    <location>
        <begin position="127"/>
        <end position="321"/>
    </location>
</feature>
<comment type="caution">
    <text evidence="9">The sequence shown here is derived from an EMBL/GenBank/DDBJ whole genome shotgun (WGS) entry which is preliminary data.</text>
</comment>
<comment type="subunit">
    <text evidence="5">Heterooligomer composed of large and small subunits.</text>
</comment>
<dbReference type="InterPro" id="IPR003753">
    <property type="entry name" value="Exonuc_VII_L"/>
</dbReference>
<dbReference type="InterPro" id="IPR025824">
    <property type="entry name" value="OB-fold_nuc-bd_dom"/>
</dbReference>
<keyword evidence="3 5" id="KW-0378">Hydrolase</keyword>
<evidence type="ECO:0000256" key="2">
    <source>
        <dbReference type="ARBA" id="ARBA00022722"/>
    </source>
</evidence>
<keyword evidence="1 5" id="KW-0963">Cytoplasm</keyword>
<name>I4EFH3_9BACT</name>
<comment type="function">
    <text evidence="5">Bidirectionally degrades single-stranded DNA into large acid-insoluble oligonucleotides, which are then degraded further into small acid-soluble oligonucleotides.</text>
</comment>
<proteinExistence type="inferred from homology"/>
<evidence type="ECO:0000256" key="6">
    <source>
        <dbReference type="RuleBase" id="RU004355"/>
    </source>
</evidence>
<dbReference type="GO" id="GO:0008855">
    <property type="term" value="F:exodeoxyribonuclease VII activity"/>
    <property type="evidence" value="ECO:0007669"/>
    <property type="project" value="UniProtKB-UniRule"/>
</dbReference>
<organism evidence="9 10">
    <name type="scientific">Nitrolancea hollandica Lb</name>
    <dbReference type="NCBI Taxonomy" id="1129897"/>
    <lineage>
        <taxon>Bacteria</taxon>
        <taxon>Pseudomonadati</taxon>
        <taxon>Thermomicrobiota</taxon>
        <taxon>Thermomicrobia</taxon>
        <taxon>Sphaerobacterales</taxon>
        <taxon>Sphaerobacterineae</taxon>
        <taxon>Sphaerobacteraceae</taxon>
        <taxon>Nitrolancea</taxon>
    </lineage>
</organism>
<dbReference type="GO" id="GO:0006308">
    <property type="term" value="P:DNA catabolic process"/>
    <property type="evidence" value="ECO:0007669"/>
    <property type="project" value="UniProtKB-UniRule"/>
</dbReference>
<evidence type="ECO:0000313" key="9">
    <source>
        <dbReference type="EMBL" id="CCF83435.1"/>
    </source>
</evidence>
<accession>I4EFH3</accession>
<evidence type="ECO:0000256" key="1">
    <source>
        <dbReference type="ARBA" id="ARBA00022490"/>
    </source>
</evidence>
<evidence type="ECO:0000259" key="7">
    <source>
        <dbReference type="Pfam" id="PF02601"/>
    </source>
</evidence>
<dbReference type="Proteomes" id="UP000004221">
    <property type="component" value="Unassembled WGS sequence"/>
</dbReference>
<dbReference type="RefSeq" id="WP_008476599.1">
    <property type="nucleotide sequence ID" value="NZ_CAGS01000146.1"/>
</dbReference>
<comment type="similarity">
    <text evidence="5 6">Belongs to the XseA family.</text>
</comment>
<dbReference type="GO" id="GO:0005737">
    <property type="term" value="C:cytoplasm"/>
    <property type="evidence" value="ECO:0007669"/>
    <property type="project" value="UniProtKB-SubCell"/>
</dbReference>
<keyword evidence="10" id="KW-1185">Reference proteome</keyword>
<dbReference type="EMBL" id="CAGS01000146">
    <property type="protein sequence ID" value="CCF83435.1"/>
    <property type="molecule type" value="Genomic_DNA"/>
</dbReference>
<dbReference type="EC" id="3.1.11.6" evidence="5"/>
<comment type="catalytic activity">
    <reaction evidence="5 6">
        <text>Exonucleolytic cleavage in either 5'- to 3'- or 3'- to 5'-direction to yield nucleoside 5'-phosphates.</text>
        <dbReference type="EC" id="3.1.11.6"/>
    </reaction>
</comment>
<dbReference type="GO" id="GO:0009318">
    <property type="term" value="C:exodeoxyribonuclease VII complex"/>
    <property type="evidence" value="ECO:0007669"/>
    <property type="project" value="UniProtKB-UniRule"/>
</dbReference>
<comment type="subcellular location">
    <subcellularLocation>
        <location evidence="5 6">Cytoplasm</location>
    </subcellularLocation>
</comment>
<keyword evidence="2 5" id="KW-0540">Nuclease</keyword>
<reference evidence="9 10" key="1">
    <citation type="journal article" date="2012" name="ISME J.">
        <title>Nitrification expanded: discovery, physiology and genomics of a nitrite-oxidizing bacterium from the phylum Chloroflexi.</title>
        <authorList>
            <person name="Sorokin D.Y."/>
            <person name="Lucker S."/>
            <person name="Vejmelkova D."/>
            <person name="Kostrikina N.A."/>
            <person name="Kleerebezem R."/>
            <person name="Rijpstra W.I."/>
            <person name="Damste J.S."/>
            <person name="Le Paslier D."/>
            <person name="Muyzer G."/>
            <person name="Wagner M."/>
            <person name="van Loosdrecht M.C."/>
            <person name="Daims H."/>
        </authorList>
    </citation>
    <scope>NUCLEOTIDE SEQUENCE [LARGE SCALE GENOMIC DNA]</scope>
    <source>
        <strain evidence="10">none</strain>
    </source>
</reference>
<sequence length="416" mass="45695">MIGGTVRILNVAEITAYIKDIFDSDPILSEIWVRGEISNFVRSSAGHIYFSLKTGRAQIKCVLFQRNVRFLTFIPGNGDAVIVHGNVSVYEANGQYQLYADLVQPEGTGLLQLQFEELRRRLESEGLFDSSRKRPLPAYPRFIGVVTSPAGAVWHDIQTVLRRRYPLCSLILAPSLVQGEEAPAAITLAMNRLHDDGRANVIVIARGGGSIEDLWCFNDERVARAVFASPVPVVSAIGHETDVTICDLVADVRAPTPSAAAEIIAPHVRELQAGLFDLLRRAETAALGSIQASRSRVNKILPRLHRASPANAVREDRLRIDARAAIMHRYLYDRIAGERSRIKDLGRQLALLHPVQTMERGYAMILDDETGGRIRAAASLNAGQGVLLRFHDGVAAATVDSVKEQGRIGNHAHTAR</sequence>
<dbReference type="AlphaFoldDB" id="I4EFH3"/>
<dbReference type="Pfam" id="PF13742">
    <property type="entry name" value="tRNA_anti_2"/>
    <property type="match status" value="1"/>
</dbReference>
<feature type="domain" description="OB-fold nucleic acid binding" evidence="8">
    <location>
        <begin position="10"/>
        <end position="103"/>
    </location>
</feature>
<dbReference type="Pfam" id="PF02601">
    <property type="entry name" value="Exonuc_VII_L"/>
    <property type="match status" value="1"/>
</dbReference>
<evidence type="ECO:0000259" key="8">
    <source>
        <dbReference type="Pfam" id="PF13742"/>
    </source>
</evidence>
<dbReference type="InterPro" id="IPR020579">
    <property type="entry name" value="Exonuc_VII_lsu_C"/>
</dbReference>
<evidence type="ECO:0000256" key="4">
    <source>
        <dbReference type="ARBA" id="ARBA00022839"/>
    </source>
</evidence>
<keyword evidence="4 5" id="KW-0269">Exonuclease</keyword>
<dbReference type="NCBIfam" id="TIGR00237">
    <property type="entry name" value="xseA"/>
    <property type="match status" value="1"/>
</dbReference>
<gene>
    <name evidence="5 9" type="primary">xseA</name>
    <name evidence="9" type="ORF">NITHO_230006</name>
</gene>
<evidence type="ECO:0000313" key="10">
    <source>
        <dbReference type="Proteomes" id="UP000004221"/>
    </source>
</evidence>
<evidence type="ECO:0000256" key="5">
    <source>
        <dbReference type="HAMAP-Rule" id="MF_00378"/>
    </source>
</evidence>
<dbReference type="CDD" id="cd04489">
    <property type="entry name" value="ExoVII_LU_OBF"/>
    <property type="match status" value="1"/>
</dbReference>
<protein>
    <recommendedName>
        <fullName evidence="5">Exodeoxyribonuclease 7 large subunit</fullName>
        <ecNumber evidence="5">3.1.11.6</ecNumber>
    </recommendedName>
    <alternativeName>
        <fullName evidence="5">Exodeoxyribonuclease VII large subunit</fullName>
        <shortName evidence="5">Exonuclease VII large subunit</shortName>
    </alternativeName>
</protein>
<evidence type="ECO:0000256" key="3">
    <source>
        <dbReference type="ARBA" id="ARBA00022801"/>
    </source>
</evidence>
<dbReference type="PANTHER" id="PTHR30008:SF0">
    <property type="entry name" value="EXODEOXYRIBONUCLEASE 7 LARGE SUBUNIT"/>
    <property type="match status" value="1"/>
</dbReference>
<dbReference type="HAMAP" id="MF_00378">
    <property type="entry name" value="Exonuc_7_L"/>
    <property type="match status" value="1"/>
</dbReference>
<dbReference type="PANTHER" id="PTHR30008">
    <property type="entry name" value="EXODEOXYRIBONUCLEASE 7 LARGE SUBUNIT"/>
    <property type="match status" value="1"/>
</dbReference>
<dbReference type="GO" id="GO:0003676">
    <property type="term" value="F:nucleic acid binding"/>
    <property type="evidence" value="ECO:0007669"/>
    <property type="project" value="InterPro"/>
</dbReference>